<dbReference type="Gene3D" id="3.90.1200.10">
    <property type="match status" value="1"/>
</dbReference>
<evidence type="ECO:0000256" key="8">
    <source>
        <dbReference type="HAMAP-Rule" id="MF_01683"/>
    </source>
</evidence>
<evidence type="ECO:0000313" key="11">
    <source>
        <dbReference type="Proteomes" id="UP000245138"/>
    </source>
</evidence>
<evidence type="ECO:0000259" key="9">
    <source>
        <dbReference type="Pfam" id="PF01636"/>
    </source>
</evidence>
<dbReference type="OrthoDB" id="9777791at2"/>
<evidence type="ECO:0000256" key="2">
    <source>
        <dbReference type="ARBA" id="ARBA00011738"/>
    </source>
</evidence>
<dbReference type="UniPathway" id="UPA00904">
    <property type="reaction ID" value="UER00872"/>
</dbReference>
<dbReference type="GO" id="GO:0019509">
    <property type="term" value="P:L-methionine salvage from methylthioadenosine"/>
    <property type="evidence" value="ECO:0007669"/>
    <property type="project" value="UniProtKB-UniRule"/>
</dbReference>
<dbReference type="AlphaFoldDB" id="A0A2U1TKU6"/>
<dbReference type="GO" id="GO:0005524">
    <property type="term" value="F:ATP binding"/>
    <property type="evidence" value="ECO:0007669"/>
    <property type="project" value="UniProtKB-UniRule"/>
</dbReference>
<gene>
    <name evidence="8" type="primary">mtnK</name>
    <name evidence="10" type="ORF">B4923_17890</name>
</gene>
<comment type="pathway">
    <text evidence="8">Amino-acid biosynthesis; L-methionine biosynthesis via salvage pathway; S-methyl-5-thio-alpha-D-ribose 1-phosphate from S-methyl-5'-thioadenosine (hydrolase route): step 2/2.</text>
</comment>
<sequence length="400" mass="44394">MSLYRTFTADDAVEYARQYGRVSDPHSLIAAEEIGDGNLNLVFKIRDTQGVSRVIVKQALPYVRCVGESWPLTLDRARIEAETLLSHAQFCPQHTVTVLHHDAALAVMVQEDLSDHRIWRSELIQGANYPQAAAQLGEYLAQALFHHSDFYQSPHDKKAAVSRFTNPELCQITEDLFFTDPYIDHERNRFDAVLSADVQALRDDRALKLAVAGLKHRFLSKAEALLHGDIHSGSIFVAEGRLKAIDAEFGFYGPIGFDVGTAIGNLLLNYCGLPGLLAPREAAASREQRLEDIRTLWHTFTTRFLSLSQHSSREPSLAEPGYAELFLQQVWQDAVGYCGTELIRRTIGLAHVADLDSIQNDEARAGCQRQALSLGRTLILAAPHIASVEALLARVRQSGA</sequence>
<feature type="binding site" evidence="8">
    <location>
        <position position="57"/>
    </location>
    <ligand>
        <name>ATP</name>
        <dbReference type="ChEBI" id="CHEBI:30616"/>
    </ligand>
</feature>
<dbReference type="RefSeq" id="WP_109055728.1">
    <property type="nucleotide sequence ID" value="NZ_QDKJ01000016.1"/>
</dbReference>
<comment type="subunit">
    <text evidence="2 8">Homodimer.</text>
</comment>
<dbReference type="PIRSF" id="PIRSF031134">
    <property type="entry name" value="MTRK"/>
    <property type="match status" value="1"/>
</dbReference>
<keyword evidence="5 8" id="KW-0418">Kinase</keyword>
<reference evidence="10 11" key="1">
    <citation type="submission" date="2018-04" db="EMBL/GenBank/DDBJ databases">
        <title>Brenneria corticis sp.nov.</title>
        <authorList>
            <person name="Li Y."/>
        </authorList>
    </citation>
    <scope>NUCLEOTIDE SEQUENCE [LARGE SCALE GENOMIC DNA]</scope>
    <source>
        <strain evidence="10 11">LMG 27715</strain>
    </source>
</reference>
<dbReference type="PANTHER" id="PTHR34273">
    <property type="entry name" value="METHYLTHIORIBOSE KINASE"/>
    <property type="match status" value="1"/>
</dbReference>
<dbReference type="HAMAP" id="MF_01683">
    <property type="entry name" value="Salvage_MtnK"/>
    <property type="match status" value="1"/>
</dbReference>
<keyword evidence="11" id="KW-1185">Reference proteome</keyword>
<protein>
    <recommendedName>
        <fullName evidence="8">Methylthioribose kinase</fullName>
        <shortName evidence="8">MTR kinase</shortName>
        <ecNumber evidence="8">2.7.1.100</ecNumber>
    </recommendedName>
</protein>
<evidence type="ECO:0000256" key="5">
    <source>
        <dbReference type="ARBA" id="ARBA00022777"/>
    </source>
</evidence>
<dbReference type="InterPro" id="IPR009212">
    <property type="entry name" value="Methylthioribose_kinase"/>
</dbReference>
<proteinExistence type="inferred from homology"/>
<dbReference type="PANTHER" id="PTHR34273:SF2">
    <property type="entry name" value="METHYLTHIORIBOSE KINASE"/>
    <property type="match status" value="1"/>
</dbReference>
<comment type="catalytic activity">
    <reaction evidence="8">
        <text>5-(methylsulfanyl)-D-ribose + ATP = 5-(methylsulfanyl)-alpha-D-ribose 1-phosphate + ADP + H(+)</text>
        <dbReference type="Rhea" id="RHEA:22312"/>
        <dbReference type="ChEBI" id="CHEBI:15378"/>
        <dbReference type="ChEBI" id="CHEBI:30616"/>
        <dbReference type="ChEBI" id="CHEBI:58533"/>
        <dbReference type="ChEBI" id="CHEBI:78440"/>
        <dbReference type="ChEBI" id="CHEBI:456216"/>
        <dbReference type="EC" id="2.7.1.100"/>
    </reaction>
</comment>
<feature type="binding site" evidence="8">
    <location>
        <begin position="246"/>
        <end position="248"/>
    </location>
    <ligand>
        <name>ATP</name>
        <dbReference type="ChEBI" id="CHEBI:30616"/>
    </ligand>
</feature>
<dbReference type="NCBIfam" id="TIGR01767">
    <property type="entry name" value="MTRK"/>
    <property type="match status" value="1"/>
</dbReference>
<dbReference type="InterPro" id="IPR002575">
    <property type="entry name" value="Aminoglycoside_PTrfase"/>
</dbReference>
<name>A0A2U1TKU6_9GAMM</name>
<dbReference type="GO" id="GO:0046522">
    <property type="term" value="F:S-methyl-5-thioribose kinase activity"/>
    <property type="evidence" value="ECO:0007669"/>
    <property type="project" value="UniProtKB-UniRule"/>
</dbReference>
<evidence type="ECO:0000256" key="1">
    <source>
        <dbReference type="ARBA" id="ARBA00010165"/>
    </source>
</evidence>
<keyword evidence="8" id="KW-0028">Amino-acid biosynthesis</keyword>
<keyword evidence="6 8" id="KW-0067">ATP-binding</keyword>
<feature type="domain" description="Aminoglycoside phosphotransferase" evidence="9">
    <location>
        <begin position="32"/>
        <end position="267"/>
    </location>
</feature>
<dbReference type="EMBL" id="QDKJ01000016">
    <property type="protein sequence ID" value="PWC10006.1"/>
    <property type="molecule type" value="Genomic_DNA"/>
</dbReference>
<comment type="similarity">
    <text evidence="1 8">Belongs to the methylthioribose kinase family.</text>
</comment>
<keyword evidence="7 8" id="KW-0486">Methionine biosynthesis</keyword>
<dbReference type="InterPro" id="IPR011009">
    <property type="entry name" value="Kinase-like_dom_sf"/>
</dbReference>
<organism evidence="10 11">
    <name type="scientific">Brenneria roseae subsp. americana</name>
    <dbReference type="NCBI Taxonomy" id="1508507"/>
    <lineage>
        <taxon>Bacteria</taxon>
        <taxon>Pseudomonadati</taxon>
        <taxon>Pseudomonadota</taxon>
        <taxon>Gammaproteobacteria</taxon>
        <taxon>Enterobacterales</taxon>
        <taxon>Pectobacteriaceae</taxon>
        <taxon>Brenneria</taxon>
    </lineage>
</organism>
<dbReference type="SUPFAM" id="SSF56112">
    <property type="entry name" value="Protein kinase-like (PK-like)"/>
    <property type="match status" value="1"/>
</dbReference>
<evidence type="ECO:0000313" key="10">
    <source>
        <dbReference type="EMBL" id="PWC10006.1"/>
    </source>
</evidence>
<feature type="binding site" evidence="8">
    <location>
        <position position="229"/>
    </location>
    <ligand>
        <name>substrate</name>
    </ligand>
</feature>
<dbReference type="Gene3D" id="3.30.200.20">
    <property type="entry name" value="Phosphorylase Kinase, domain 1"/>
    <property type="match status" value="1"/>
</dbReference>
<evidence type="ECO:0000256" key="4">
    <source>
        <dbReference type="ARBA" id="ARBA00022741"/>
    </source>
</evidence>
<evidence type="ECO:0000256" key="7">
    <source>
        <dbReference type="ARBA" id="ARBA00023167"/>
    </source>
</evidence>
<keyword evidence="3 8" id="KW-0808">Transferase</keyword>
<dbReference type="Proteomes" id="UP000245138">
    <property type="component" value="Unassembled WGS sequence"/>
</dbReference>
<comment type="function">
    <text evidence="8">Catalyzes the phosphorylation of methylthioribose into methylthioribose-1-phosphate.</text>
</comment>
<evidence type="ECO:0000256" key="3">
    <source>
        <dbReference type="ARBA" id="ARBA00022679"/>
    </source>
</evidence>
<keyword evidence="4 8" id="KW-0547">Nucleotide-binding</keyword>
<feature type="binding site" evidence="8">
    <location>
        <begin position="111"/>
        <end position="113"/>
    </location>
    <ligand>
        <name>ATP</name>
        <dbReference type="ChEBI" id="CHEBI:30616"/>
    </ligand>
</feature>
<feature type="binding site" evidence="8">
    <location>
        <position position="40"/>
    </location>
    <ligand>
        <name>ATP</name>
        <dbReference type="ChEBI" id="CHEBI:30616"/>
    </ligand>
</feature>
<dbReference type="Pfam" id="PF01636">
    <property type="entry name" value="APH"/>
    <property type="match status" value="1"/>
</dbReference>
<feature type="binding site" evidence="8">
    <location>
        <position position="344"/>
    </location>
    <ligand>
        <name>substrate</name>
    </ligand>
</feature>
<evidence type="ECO:0000256" key="6">
    <source>
        <dbReference type="ARBA" id="ARBA00022840"/>
    </source>
</evidence>
<accession>A0A2U1TKU6</accession>
<dbReference type="EC" id="2.7.1.100" evidence="8"/>
<comment type="caution">
    <text evidence="10">The sequence shown here is derived from an EMBL/GenBank/DDBJ whole genome shotgun (WGS) entry which is preliminary data.</text>
</comment>